<name>A0A851GKQ3_9BACT</name>
<dbReference type="AlphaFoldDB" id="A0A851GKQ3"/>
<evidence type="ECO:0000313" key="1">
    <source>
        <dbReference type="EMBL" id="NWK57719.1"/>
    </source>
</evidence>
<accession>A0A851GKQ3</accession>
<sequence>MAGELYVSQKMSLQTIIKDLATSEEIIDYSLHDALTDQADWNADYWDFHQNQLKSVKERIKNDYLNSSKGIVFAALWVSDLPLNDVETTIEDLLERFDHGRIGTRDRYSIKKSG</sequence>
<evidence type="ECO:0000313" key="2">
    <source>
        <dbReference type="Proteomes" id="UP000557872"/>
    </source>
</evidence>
<dbReference type="RefSeq" id="WP_178935107.1">
    <property type="nucleotide sequence ID" value="NZ_JACBAZ010000025.1"/>
</dbReference>
<protein>
    <submittedName>
        <fullName evidence="1">Uncharacterized protein</fullName>
    </submittedName>
</protein>
<gene>
    <name evidence="1" type="ORF">HW115_19025</name>
</gene>
<comment type="caution">
    <text evidence="1">The sequence shown here is derived from an EMBL/GenBank/DDBJ whole genome shotgun (WGS) entry which is preliminary data.</text>
</comment>
<dbReference type="EMBL" id="JACBAZ010000025">
    <property type="protein sequence ID" value="NWK57719.1"/>
    <property type="molecule type" value="Genomic_DNA"/>
</dbReference>
<dbReference type="Proteomes" id="UP000557872">
    <property type="component" value="Unassembled WGS sequence"/>
</dbReference>
<reference evidence="1 2" key="1">
    <citation type="submission" date="2020-07" db="EMBL/GenBank/DDBJ databases">
        <title>Roseicoccus Jingziensis gen. nov., sp. nov., isolated from coastal seawater.</title>
        <authorList>
            <person name="Feng X."/>
        </authorList>
    </citation>
    <scope>NUCLEOTIDE SEQUENCE [LARGE SCALE GENOMIC DNA]</scope>
    <source>
        <strain evidence="1 2">N1E253</strain>
    </source>
</reference>
<organism evidence="1 2">
    <name type="scientific">Oceaniferula marina</name>
    <dbReference type="NCBI Taxonomy" id="2748318"/>
    <lineage>
        <taxon>Bacteria</taxon>
        <taxon>Pseudomonadati</taxon>
        <taxon>Verrucomicrobiota</taxon>
        <taxon>Verrucomicrobiia</taxon>
        <taxon>Verrucomicrobiales</taxon>
        <taxon>Verrucomicrobiaceae</taxon>
        <taxon>Oceaniferula</taxon>
    </lineage>
</organism>
<keyword evidence="2" id="KW-1185">Reference proteome</keyword>
<proteinExistence type="predicted"/>